<evidence type="ECO:0000259" key="12">
    <source>
        <dbReference type="SMART" id="SM00037"/>
    </source>
</evidence>
<evidence type="ECO:0000256" key="5">
    <source>
        <dbReference type="ARBA" id="ARBA00022868"/>
    </source>
</evidence>
<comment type="similarity">
    <text evidence="9">Belongs to the connexin family.</text>
</comment>
<name>F7ABS1_HORSE</name>
<protein>
    <recommendedName>
        <fullName evidence="9">Gap junction protein</fullName>
    </recommendedName>
</protein>
<evidence type="ECO:0000256" key="2">
    <source>
        <dbReference type="ARBA" id="ARBA00004651"/>
    </source>
</evidence>
<keyword evidence="6" id="KW-0965">Cell junction</keyword>
<comment type="subcellular location">
    <subcellularLocation>
        <location evidence="1">Cell junction</location>
        <location evidence="1">Gap junction</location>
    </subcellularLocation>
    <subcellularLocation>
        <location evidence="2 9">Cell membrane</location>
        <topology evidence="2 9">Multi-pass membrane protein</topology>
    </subcellularLocation>
</comment>
<evidence type="ECO:0000256" key="6">
    <source>
        <dbReference type="ARBA" id="ARBA00022949"/>
    </source>
</evidence>
<keyword evidence="5 9" id="KW-0303">Gap junction</keyword>
<dbReference type="PaxDb" id="9796-ENSECAP00000004115"/>
<comment type="subunit">
    <text evidence="9">A connexon is composed of a hexamer of connexins.</text>
</comment>
<evidence type="ECO:0000256" key="8">
    <source>
        <dbReference type="ARBA" id="ARBA00023136"/>
    </source>
</evidence>
<gene>
    <name evidence="14 16" type="primary">GJD4</name>
</gene>
<dbReference type="GO" id="GO:0005243">
    <property type="term" value="F:gap junction channel activity"/>
    <property type="evidence" value="ECO:0000318"/>
    <property type="project" value="GO_Central"/>
</dbReference>
<dbReference type="GO" id="GO:0007267">
    <property type="term" value="P:cell-cell signaling"/>
    <property type="evidence" value="ECO:0000318"/>
    <property type="project" value="GO_Central"/>
</dbReference>
<dbReference type="Proteomes" id="UP000002281">
    <property type="component" value="Chromosome 29"/>
</dbReference>
<feature type="transmembrane region" description="Helical" evidence="11">
    <location>
        <begin position="221"/>
        <end position="240"/>
    </location>
</feature>
<keyword evidence="3" id="KW-1003">Cell membrane</keyword>
<evidence type="ECO:0000256" key="11">
    <source>
        <dbReference type="SAM" id="Phobius"/>
    </source>
</evidence>
<dbReference type="VGNC" id="VGNC:55378">
    <property type="gene designation" value="GJD4"/>
</dbReference>
<feature type="compositionally biased region" description="Basic and acidic residues" evidence="10">
    <location>
        <begin position="337"/>
        <end position="350"/>
    </location>
</feature>
<dbReference type="InterPro" id="IPR017990">
    <property type="entry name" value="Connexin_CS"/>
</dbReference>
<organism evidence="14 15">
    <name type="scientific">Equus caballus</name>
    <name type="common">Horse</name>
    <dbReference type="NCBI Taxonomy" id="9796"/>
    <lineage>
        <taxon>Eukaryota</taxon>
        <taxon>Metazoa</taxon>
        <taxon>Chordata</taxon>
        <taxon>Craniata</taxon>
        <taxon>Vertebrata</taxon>
        <taxon>Euteleostomi</taxon>
        <taxon>Mammalia</taxon>
        <taxon>Eutheria</taxon>
        <taxon>Laurasiatheria</taxon>
        <taxon>Perissodactyla</taxon>
        <taxon>Equidae</taxon>
        <taxon>Equus</taxon>
    </lineage>
</organism>
<keyword evidence="8 11" id="KW-0472">Membrane</keyword>
<dbReference type="STRING" id="9796.ENSECAP00000004115"/>
<evidence type="ECO:0000256" key="3">
    <source>
        <dbReference type="ARBA" id="ARBA00022475"/>
    </source>
</evidence>
<dbReference type="InterPro" id="IPR000500">
    <property type="entry name" value="Connexin"/>
</dbReference>
<reference evidence="14 15" key="1">
    <citation type="journal article" date="2009" name="Science">
        <title>Genome sequence, comparative analysis, and population genetics of the domestic horse.</title>
        <authorList>
            <consortium name="Broad Institute Genome Sequencing Platform"/>
            <consortium name="Broad Institute Whole Genome Assembly Team"/>
            <person name="Wade C.M."/>
            <person name="Giulotto E."/>
            <person name="Sigurdsson S."/>
            <person name="Zoli M."/>
            <person name="Gnerre S."/>
            <person name="Imsland F."/>
            <person name="Lear T.L."/>
            <person name="Adelson D.L."/>
            <person name="Bailey E."/>
            <person name="Bellone R.R."/>
            <person name="Bloecker H."/>
            <person name="Distl O."/>
            <person name="Edgar R.C."/>
            <person name="Garber M."/>
            <person name="Leeb T."/>
            <person name="Mauceli E."/>
            <person name="MacLeod J.N."/>
            <person name="Penedo M.C.T."/>
            <person name="Raison J.M."/>
            <person name="Sharpe T."/>
            <person name="Vogel J."/>
            <person name="Andersson L."/>
            <person name="Antczak D.F."/>
            <person name="Biagi T."/>
            <person name="Binns M.M."/>
            <person name="Chowdhary B.P."/>
            <person name="Coleman S.J."/>
            <person name="Della Valle G."/>
            <person name="Fryc S."/>
            <person name="Guerin G."/>
            <person name="Hasegawa T."/>
            <person name="Hill E.W."/>
            <person name="Jurka J."/>
            <person name="Kiialainen A."/>
            <person name="Lindgren G."/>
            <person name="Liu J."/>
            <person name="Magnani E."/>
            <person name="Mickelson J.R."/>
            <person name="Murray J."/>
            <person name="Nergadze S.G."/>
            <person name="Onofrio R."/>
            <person name="Pedroni S."/>
            <person name="Piras M.F."/>
            <person name="Raudsepp T."/>
            <person name="Rocchi M."/>
            <person name="Roeed K.H."/>
            <person name="Ryder O.A."/>
            <person name="Searle S."/>
            <person name="Skow L."/>
            <person name="Swinburne J.E."/>
            <person name="Syvaenen A.C."/>
            <person name="Tozaki T."/>
            <person name="Valberg S.J."/>
            <person name="Vaudin M."/>
            <person name="White J.R."/>
            <person name="Zody M.C."/>
            <person name="Lander E.S."/>
            <person name="Lindblad-Toh K."/>
        </authorList>
    </citation>
    <scope>NUCLEOTIDE SEQUENCE [LARGE SCALE GENOMIC DNA]</scope>
    <source>
        <strain evidence="14 15">Thoroughbred</strain>
    </source>
</reference>
<evidence type="ECO:0000259" key="13">
    <source>
        <dbReference type="SMART" id="SM01089"/>
    </source>
</evidence>
<dbReference type="PANTHER" id="PTHR11984:SF3">
    <property type="entry name" value="GAP JUNCTION DELTA-4 PROTEIN"/>
    <property type="match status" value="1"/>
</dbReference>
<evidence type="ECO:0000256" key="10">
    <source>
        <dbReference type="SAM" id="MobiDB-lite"/>
    </source>
</evidence>
<dbReference type="GeneTree" id="ENSGT01150000286949"/>
<evidence type="ECO:0000256" key="4">
    <source>
        <dbReference type="ARBA" id="ARBA00022692"/>
    </source>
</evidence>
<dbReference type="FunCoup" id="F7ABS1">
    <property type="interactions" value="2"/>
</dbReference>
<dbReference type="AlphaFoldDB" id="F7ABS1"/>
<feature type="transmembrane region" description="Helical" evidence="11">
    <location>
        <begin position="20"/>
        <end position="44"/>
    </location>
</feature>
<dbReference type="HOGENOM" id="CLU_037388_3_0_1"/>
<keyword evidence="4 9" id="KW-0812">Transmembrane</keyword>
<evidence type="ECO:0000256" key="1">
    <source>
        <dbReference type="ARBA" id="ARBA00004610"/>
    </source>
</evidence>
<reference evidence="14" key="2">
    <citation type="submission" date="2025-08" db="UniProtKB">
        <authorList>
            <consortium name="Ensembl"/>
        </authorList>
    </citation>
    <scope>IDENTIFICATION</scope>
    <source>
        <strain evidence="14">Thoroughbred</strain>
    </source>
</reference>
<dbReference type="InterPro" id="IPR013092">
    <property type="entry name" value="Connexin_N"/>
</dbReference>
<comment type="function">
    <text evidence="9">One gap junction consists of a cluster of closely packed pairs of transmembrane channels, the connexons, through which materials of low MW diffuse from one cell to a neighboring cell.</text>
</comment>
<evidence type="ECO:0000313" key="15">
    <source>
        <dbReference type="Proteomes" id="UP000002281"/>
    </source>
</evidence>
<evidence type="ECO:0000313" key="14">
    <source>
        <dbReference type="Ensembl" id="ENSECAP00000004115.4"/>
    </source>
</evidence>
<feature type="domain" description="Connexin N-terminal" evidence="12">
    <location>
        <begin position="59"/>
        <end position="92"/>
    </location>
</feature>
<dbReference type="Gene3D" id="1.20.1440.80">
    <property type="entry name" value="Gap junction channel protein cysteine-rich domain"/>
    <property type="match status" value="1"/>
</dbReference>
<feature type="transmembrane region" description="Helical" evidence="11">
    <location>
        <begin position="169"/>
        <end position="191"/>
    </location>
</feature>
<feature type="transmembrane region" description="Helical" evidence="11">
    <location>
        <begin position="93"/>
        <end position="113"/>
    </location>
</feature>
<dbReference type="InParanoid" id="F7ABS1"/>
<evidence type="ECO:0000256" key="9">
    <source>
        <dbReference type="RuleBase" id="RU000630"/>
    </source>
</evidence>
<evidence type="ECO:0000313" key="16">
    <source>
        <dbReference type="VGNC" id="VGNC:55378"/>
    </source>
</evidence>
<reference evidence="14" key="3">
    <citation type="submission" date="2025-09" db="UniProtKB">
        <authorList>
            <consortium name="Ensembl"/>
        </authorList>
    </citation>
    <scope>IDENTIFICATION</scope>
    <source>
        <strain evidence="14">Thoroughbred</strain>
    </source>
</reference>
<proteinExistence type="inferred from homology"/>
<dbReference type="SMART" id="SM01089">
    <property type="entry name" value="Connexin_CCC"/>
    <property type="match status" value="1"/>
</dbReference>
<keyword evidence="7 11" id="KW-1133">Transmembrane helix</keyword>
<feature type="domain" description="Connexin cysteine-rich" evidence="13">
    <location>
        <begin position="175"/>
        <end position="241"/>
    </location>
</feature>
<dbReference type="Bgee" id="ENSECAG00000005919">
    <property type="expression patterns" value="Expressed in embryo"/>
</dbReference>
<dbReference type="PROSITE" id="PS00408">
    <property type="entry name" value="CONNEXINS_2"/>
    <property type="match status" value="1"/>
</dbReference>
<evidence type="ECO:0000256" key="7">
    <source>
        <dbReference type="ARBA" id="ARBA00022989"/>
    </source>
</evidence>
<keyword evidence="15" id="KW-1185">Reference proteome</keyword>
<dbReference type="InterPro" id="IPR038359">
    <property type="entry name" value="Connexin_N_sf"/>
</dbReference>
<accession>F7ABS1</accession>
<dbReference type="Ensembl" id="ENSECAT00000005843.4">
    <property type="protein sequence ID" value="ENSECAP00000004115.4"/>
    <property type="gene ID" value="ENSECAG00000005919.4"/>
</dbReference>
<feature type="region of interest" description="Disordered" evidence="10">
    <location>
        <begin position="248"/>
        <end position="398"/>
    </location>
</feature>
<sequence>MTPLSPAALSLRRPGSMERLDLLGFLIVTLNCNVTIVGKIWLLLTMLLRMAVVVLAGAPVYQDEQERFVCNTLQPGCANVCYDLFSPVSHLRFWLIQSVSVLLPSAVFSVYVLHRGVVLAARGPCRPECRPEGHDPSDLTPGDRRCPPPYREARNLDVPDFSCGYMVHLFLRTLTEAAFGALHYLLFGFLVPKRFSCTRPPCTSVVDCYVSRPTEKSIMMLFLWAVSALSLLLSVADLACSARRRMRRGSGRGCGAARAPRGQGLAGGRSPGHVARRGEWEGGAVPALPARWAGGEGTHSPTGRSVSGLMELPDEDESEAMSLASDKPARAGPEPGSRPHGEASQDRRSEGLAGSEEPPPAPRSRLARRCPSSPLQPPARPGPAGSVPVLRTRRSEWV</sequence>
<dbReference type="PROSITE" id="PS00407">
    <property type="entry name" value="CONNEXINS_1"/>
    <property type="match status" value="1"/>
</dbReference>
<dbReference type="InterPro" id="IPR019570">
    <property type="entry name" value="Connexin_CCC"/>
</dbReference>
<dbReference type="PANTHER" id="PTHR11984">
    <property type="entry name" value="CONNEXIN"/>
    <property type="match status" value="1"/>
</dbReference>
<dbReference type="GO" id="GO:0005922">
    <property type="term" value="C:connexin complex"/>
    <property type="evidence" value="ECO:0000318"/>
    <property type="project" value="GO_Central"/>
</dbReference>
<dbReference type="SMART" id="SM00037">
    <property type="entry name" value="CNX"/>
    <property type="match status" value="1"/>
</dbReference>
<dbReference type="Pfam" id="PF00029">
    <property type="entry name" value="Connexin"/>
    <property type="match status" value="1"/>
</dbReference>
<dbReference type="PRINTS" id="PR00206">
    <property type="entry name" value="CONNEXIN"/>
</dbReference>